<reference evidence="13" key="1">
    <citation type="submission" date="2020-11" db="EMBL/GenBank/DDBJ databases">
        <authorList>
            <person name="Tran Van P."/>
        </authorList>
    </citation>
    <scope>NUCLEOTIDE SEQUENCE</scope>
</reference>
<dbReference type="PANTHER" id="PTHR42643:SF24">
    <property type="entry name" value="IONOTROPIC RECEPTOR 60A"/>
    <property type="match status" value="1"/>
</dbReference>
<keyword evidence="2" id="KW-0813">Transport</keyword>
<evidence type="ECO:0000256" key="8">
    <source>
        <dbReference type="ARBA" id="ARBA00023170"/>
    </source>
</evidence>
<evidence type="ECO:0000256" key="3">
    <source>
        <dbReference type="ARBA" id="ARBA00022475"/>
    </source>
</evidence>
<dbReference type="InterPro" id="IPR019594">
    <property type="entry name" value="Glu/Gly-bd"/>
</dbReference>
<evidence type="ECO:0000256" key="9">
    <source>
        <dbReference type="ARBA" id="ARBA00023180"/>
    </source>
</evidence>
<evidence type="ECO:0000256" key="5">
    <source>
        <dbReference type="ARBA" id="ARBA00022989"/>
    </source>
</evidence>
<proteinExistence type="predicted"/>
<protein>
    <recommendedName>
        <fullName evidence="12">Ionotropic glutamate receptor L-glutamate and glycine-binding domain-containing protein</fullName>
    </recommendedName>
</protein>
<evidence type="ECO:0000256" key="6">
    <source>
        <dbReference type="ARBA" id="ARBA00023065"/>
    </source>
</evidence>
<accession>A0A7R8WGA4</accession>
<keyword evidence="6" id="KW-0406">Ion transport</keyword>
<keyword evidence="3" id="KW-1003">Cell membrane</keyword>
<evidence type="ECO:0000256" key="4">
    <source>
        <dbReference type="ARBA" id="ARBA00022692"/>
    </source>
</evidence>
<dbReference type="AlphaFoldDB" id="A0A7R8WGA4"/>
<evidence type="ECO:0000256" key="7">
    <source>
        <dbReference type="ARBA" id="ARBA00023136"/>
    </source>
</evidence>
<dbReference type="GO" id="GO:0005886">
    <property type="term" value="C:plasma membrane"/>
    <property type="evidence" value="ECO:0007669"/>
    <property type="project" value="UniProtKB-SubCell"/>
</dbReference>
<keyword evidence="4" id="KW-0812">Transmembrane</keyword>
<organism evidence="13">
    <name type="scientific">Cyprideis torosa</name>
    <dbReference type="NCBI Taxonomy" id="163714"/>
    <lineage>
        <taxon>Eukaryota</taxon>
        <taxon>Metazoa</taxon>
        <taxon>Ecdysozoa</taxon>
        <taxon>Arthropoda</taxon>
        <taxon>Crustacea</taxon>
        <taxon>Oligostraca</taxon>
        <taxon>Ostracoda</taxon>
        <taxon>Podocopa</taxon>
        <taxon>Podocopida</taxon>
        <taxon>Cytherocopina</taxon>
        <taxon>Cytheroidea</taxon>
        <taxon>Cytherideidae</taxon>
        <taxon>Cyprideis</taxon>
    </lineage>
</organism>
<evidence type="ECO:0000256" key="10">
    <source>
        <dbReference type="ARBA" id="ARBA00023286"/>
    </source>
</evidence>
<name>A0A7R8WGA4_9CRUS</name>
<sequence length="433" mass="50104">MSLFFWTLDAALVLKEDSQNHFLTAQQTHQLQLILDKVEKQRTTSCHILSTQALPNSWTSETTKQCTWFQWSLDRPGRPQEVFRKAQNHGLIIFISDDIPRLLRTFGENINRFDIKFLIPAKPMKMNLLVDLYNDLNVYNAFVFNEVQPCKEGAHLLRYLCMYCRTNKTEKHQHTESNFTLRQHHSFKDLPESFDGDGKGGILRASANELGKSFYLETKDNKTTIRGADYQFINKVVQHHNFSMNVRIYKDGWGVKPENSSDYSGSVGRLQRREVDIIANVVGLDYERSEVIDYSPMHFGDLNHVLILETPELSSRADRWQNILQMFTSESLILFSVSIAVASVVLYWILQSAFKPNDFRLKAHRGIVHCFLFVTKAFFGQNLWGHFESLIMDIVGTTRPNSHKEAGKYSESPLQDFLWTGFWTCRLSSSPKL</sequence>
<dbReference type="Pfam" id="PF10613">
    <property type="entry name" value="Lig_chan-Glu_bd"/>
    <property type="match status" value="1"/>
</dbReference>
<keyword evidence="8" id="KW-0675">Receptor</keyword>
<keyword evidence="7" id="KW-0472">Membrane</keyword>
<evidence type="ECO:0000256" key="2">
    <source>
        <dbReference type="ARBA" id="ARBA00022448"/>
    </source>
</evidence>
<dbReference type="PANTHER" id="PTHR42643">
    <property type="entry name" value="IONOTROPIC RECEPTOR 20A-RELATED"/>
    <property type="match status" value="1"/>
</dbReference>
<dbReference type="GO" id="GO:0015276">
    <property type="term" value="F:ligand-gated monoatomic ion channel activity"/>
    <property type="evidence" value="ECO:0007669"/>
    <property type="project" value="InterPro"/>
</dbReference>
<dbReference type="SUPFAM" id="SSF53850">
    <property type="entry name" value="Periplasmic binding protein-like II"/>
    <property type="match status" value="1"/>
</dbReference>
<dbReference type="EMBL" id="OB661696">
    <property type="protein sequence ID" value="CAD7228771.1"/>
    <property type="molecule type" value="Genomic_DNA"/>
</dbReference>
<dbReference type="Gene3D" id="3.40.190.10">
    <property type="entry name" value="Periplasmic binding protein-like II"/>
    <property type="match status" value="1"/>
</dbReference>
<gene>
    <name evidence="13" type="ORF">CTOB1V02_LOCUS6649</name>
</gene>
<dbReference type="InterPro" id="IPR052192">
    <property type="entry name" value="Insect_Ionotropic_Sensory_Rcpt"/>
</dbReference>
<feature type="domain" description="Ionotropic glutamate receptor L-glutamate and glycine-binding" evidence="12">
    <location>
        <begin position="219"/>
        <end position="297"/>
    </location>
</feature>
<keyword evidence="5" id="KW-1133">Transmembrane helix</keyword>
<evidence type="ECO:0000256" key="11">
    <source>
        <dbReference type="ARBA" id="ARBA00023303"/>
    </source>
</evidence>
<evidence type="ECO:0000256" key="1">
    <source>
        <dbReference type="ARBA" id="ARBA00004651"/>
    </source>
</evidence>
<keyword evidence="11" id="KW-0407">Ion channel</keyword>
<evidence type="ECO:0000313" key="13">
    <source>
        <dbReference type="EMBL" id="CAD7228771.1"/>
    </source>
</evidence>
<evidence type="ECO:0000259" key="12">
    <source>
        <dbReference type="Pfam" id="PF10613"/>
    </source>
</evidence>
<keyword evidence="10" id="KW-1071">Ligand-gated ion channel</keyword>
<keyword evidence="9" id="KW-0325">Glycoprotein</keyword>
<comment type="subcellular location">
    <subcellularLocation>
        <location evidence="1">Cell membrane</location>
        <topology evidence="1">Multi-pass membrane protein</topology>
    </subcellularLocation>
</comment>
<dbReference type="OrthoDB" id="6117597at2759"/>